<dbReference type="EnsemblPlants" id="AVESA.00010b.r2.4CG1307470.1">
    <property type="protein sequence ID" value="AVESA.00010b.r2.4CG1307470.1.CDS.1"/>
    <property type="gene ID" value="AVESA.00010b.r2.4CG1307470"/>
</dbReference>
<reference evidence="1" key="2">
    <citation type="submission" date="2025-09" db="UniProtKB">
        <authorList>
            <consortium name="EnsemblPlants"/>
        </authorList>
    </citation>
    <scope>IDENTIFICATION</scope>
</reference>
<reference evidence="1" key="1">
    <citation type="submission" date="2021-05" db="EMBL/GenBank/DDBJ databases">
        <authorList>
            <person name="Scholz U."/>
            <person name="Mascher M."/>
            <person name="Fiebig A."/>
        </authorList>
    </citation>
    <scope>NUCLEOTIDE SEQUENCE [LARGE SCALE GENOMIC DNA]</scope>
</reference>
<dbReference type="Proteomes" id="UP001732700">
    <property type="component" value="Chromosome 4C"/>
</dbReference>
<sequence length="320" mass="36997">MYTHNPSYGPRVDLPHFDGTNPRLWHRRCEEYFQRWQSPANLWVSYASTLFDGTTATWTKSYLQQNSRPIWTEFSTAVLTRFGHNQHQILVRRLFHIKQLSTIEDYVRCLAQLVDQIAAYETRPDPIHYTTHFLDGLVPAVRVLVAMQQPRDLDTAYTLALLYEELGDGTTPMNSSHFSVVNSRRAHASSLSAPPPPPPTKWISRSVEEKRAAEQQRHGSNDKWTNLKDYRRSKGLCFTCGEKWGREHQCKSAIQLHVVQEMINFMQSSENTDEEELTETEQHAPERQLMMLPSTALNTGLIAPRTMQLQVQIQGHTFLF</sequence>
<name>A0ACD5X181_AVESA</name>
<evidence type="ECO:0000313" key="1">
    <source>
        <dbReference type="EnsemblPlants" id="AVESA.00010b.r2.4CG1307470.1.CDS.1"/>
    </source>
</evidence>
<evidence type="ECO:0000313" key="2">
    <source>
        <dbReference type="Proteomes" id="UP001732700"/>
    </source>
</evidence>
<organism evidence="1 2">
    <name type="scientific">Avena sativa</name>
    <name type="common">Oat</name>
    <dbReference type="NCBI Taxonomy" id="4498"/>
    <lineage>
        <taxon>Eukaryota</taxon>
        <taxon>Viridiplantae</taxon>
        <taxon>Streptophyta</taxon>
        <taxon>Embryophyta</taxon>
        <taxon>Tracheophyta</taxon>
        <taxon>Spermatophyta</taxon>
        <taxon>Magnoliopsida</taxon>
        <taxon>Liliopsida</taxon>
        <taxon>Poales</taxon>
        <taxon>Poaceae</taxon>
        <taxon>BOP clade</taxon>
        <taxon>Pooideae</taxon>
        <taxon>Poodae</taxon>
        <taxon>Poeae</taxon>
        <taxon>Poeae Chloroplast Group 1 (Aveneae type)</taxon>
        <taxon>Aveninae</taxon>
        <taxon>Avena</taxon>
    </lineage>
</organism>
<protein>
    <submittedName>
        <fullName evidence="1">Uncharacterized protein</fullName>
    </submittedName>
</protein>
<keyword evidence="2" id="KW-1185">Reference proteome</keyword>
<proteinExistence type="predicted"/>
<accession>A0ACD5X181</accession>